<sequence length="156" mass="18241">MEIERKFLVVSEAFKNQAEKKEKIVQAYLNSHPERTVRVRTKGEKAYITIKGKSSENGLSRFEWEKEIAIQDAENLLKLAEPEPIEKLRYEVKIGQHTFEVDEFSGSNKGLIVAEVELNSEDEKFEKPEWLGKEVTGNKRYYNSLLSKNPYKNWEE</sequence>
<dbReference type="EMBL" id="JAVRHQ010000014">
    <property type="protein sequence ID" value="MDT0643623.1"/>
    <property type="molecule type" value="Genomic_DNA"/>
</dbReference>
<evidence type="ECO:0000313" key="3">
    <source>
        <dbReference type="Proteomes" id="UP001262889"/>
    </source>
</evidence>
<dbReference type="RefSeq" id="WP_311535242.1">
    <property type="nucleotide sequence ID" value="NZ_JAVRHQ010000014.1"/>
</dbReference>
<dbReference type="PANTHER" id="PTHR40114:SF1">
    <property type="entry name" value="SLR0698 PROTEIN"/>
    <property type="match status" value="1"/>
</dbReference>
<reference evidence="2 3" key="1">
    <citation type="submission" date="2023-09" db="EMBL/GenBank/DDBJ databases">
        <authorList>
            <person name="Rey-Velasco X."/>
        </authorList>
    </citation>
    <scope>NUCLEOTIDE SEQUENCE [LARGE SCALE GENOMIC DNA]</scope>
    <source>
        <strain evidence="2 3">F363</strain>
    </source>
</reference>
<evidence type="ECO:0000313" key="2">
    <source>
        <dbReference type="EMBL" id="MDT0643623.1"/>
    </source>
</evidence>
<protein>
    <submittedName>
        <fullName evidence="2">CYTH domain-containing protein</fullName>
    </submittedName>
</protein>
<dbReference type="PROSITE" id="PS51707">
    <property type="entry name" value="CYTH"/>
    <property type="match status" value="1"/>
</dbReference>
<dbReference type="CDD" id="cd07891">
    <property type="entry name" value="CYTH-like_CthTTM-like_1"/>
    <property type="match status" value="1"/>
</dbReference>
<dbReference type="Proteomes" id="UP001262889">
    <property type="component" value="Unassembled WGS sequence"/>
</dbReference>
<dbReference type="PIRSF" id="PIRSF016487">
    <property type="entry name" value="CYTH_UCP016487"/>
    <property type="match status" value="1"/>
</dbReference>
<comment type="caution">
    <text evidence="2">The sequence shown here is derived from an EMBL/GenBank/DDBJ whole genome shotgun (WGS) entry which is preliminary data.</text>
</comment>
<evidence type="ECO:0000259" key="1">
    <source>
        <dbReference type="PROSITE" id="PS51707"/>
    </source>
</evidence>
<name>A0ABU3CBA6_9FLAO</name>
<dbReference type="Gene3D" id="2.40.320.10">
    <property type="entry name" value="Hypothetical Protein Pfu-838710-001"/>
    <property type="match status" value="1"/>
</dbReference>
<dbReference type="SMART" id="SM01118">
    <property type="entry name" value="CYTH"/>
    <property type="match status" value="1"/>
</dbReference>
<dbReference type="InterPro" id="IPR033469">
    <property type="entry name" value="CYTH-like_dom_sf"/>
</dbReference>
<proteinExistence type="predicted"/>
<dbReference type="Pfam" id="PF01928">
    <property type="entry name" value="CYTH"/>
    <property type="match status" value="1"/>
</dbReference>
<dbReference type="PANTHER" id="PTHR40114">
    <property type="entry name" value="SLR0698 PROTEIN"/>
    <property type="match status" value="1"/>
</dbReference>
<gene>
    <name evidence="2" type="ORF">RM553_12340</name>
</gene>
<dbReference type="SUPFAM" id="SSF55154">
    <property type="entry name" value="CYTH-like phosphatases"/>
    <property type="match status" value="1"/>
</dbReference>
<organism evidence="2 3">
    <name type="scientific">Autumnicola tepida</name>
    <dbReference type="NCBI Taxonomy" id="3075595"/>
    <lineage>
        <taxon>Bacteria</taxon>
        <taxon>Pseudomonadati</taxon>
        <taxon>Bacteroidota</taxon>
        <taxon>Flavobacteriia</taxon>
        <taxon>Flavobacteriales</taxon>
        <taxon>Flavobacteriaceae</taxon>
        <taxon>Autumnicola</taxon>
    </lineage>
</organism>
<feature type="domain" description="CYTH" evidence="1">
    <location>
        <begin position="1"/>
        <end position="148"/>
    </location>
</feature>
<accession>A0ABU3CBA6</accession>
<keyword evidence="3" id="KW-1185">Reference proteome</keyword>
<dbReference type="InterPro" id="IPR012042">
    <property type="entry name" value="NeuTTM/CthTTM-like"/>
</dbReference>
<dbReference type="InterPro" id="IPR023577">
    <property type="entry name" value="CYTH_domain"/>
</dbReference>